<comment type="caution">
    <text evidence="1">The sequence shown here is derived from an EMBL/GenBank/DDBJ whole genome shotgun (WGS) entry which is preliminary data.</text>
</comment>
<gene>
    <name evidence="1" type="ORF">AK812_SmicGene11007</name>
</gene>
<reference evidence="1 2" key="1">
    <citation type="submission" date="2016-02" db="EMBL/GenBank/DDBJ databases">
        <title>Genome analysis of coral dinoflagellate symbionts highlights evolutionary adaptations to a symbiotic lifestyle.</title>
        <authorList>
            <person name="Aranda M."/>
            <person name="Li Y."/>
            <person name="Liew Y.J."/>
            <person name="Baumgarten S."/>
            <person name="Simakov O."/>
            <person name="Wilson M."/>
            <person name="Piel J."/>
            <person name="Ashoor H."/>
            <person name="Bougouffa S."/>
            <person name="Bajic V.B."/>
            <person name="Ryu T."/>
            <person name="Ravasi T."/>
            <person name="Bayer T."/>
            <person name="Micklem G."/>
            <person name="Kim H."/>
            <person name="Bhak J."/>
            <person name="Lajeunesse T.C."/>
            <person name="Voolstra C.R."/>
        </authorList>
    </citation>
    <scope>NUCLEOTIDE SEQUENCE [LARGE SCALE GENOMIC DNA]</scope>
    <source>
        <strain evidence="1 2">CCMP2467</strain>
    </source>
</reference>
<organism evidence="1 2">
    <name type="scientific">Symbiodinium microadriaticum</name>
    <name type="common">Dinoflagellate</name>
    <name type="synonym">Zooxanthella microadriatica</name>
    <dbReference type="NCBI Taxonomy" id="2951"/>
    <lineage>
        <taxon>Eukaryota</taxon>
        <taxon>Sar</taxon>
        <taxon>Alveolata</taxon>
        <taxon>Dinophyceae</taxon>
        <taxon>Suessiales</taxon>
        <taxon>Symbiodiniaceae</taxon>
        <taxon>Symbiodinium</taxon>
    </lineage>
</organism>
<dbReference type="AlphaFoldDB" id="A0A1Q9EE64"/>
<evidence type="ECO:0000313" key="1">
    <source>
        <dbReference type="EMBL" id="OLQ05735.1"/>
    </source>
</evidence>
<proteinExistence type="predicted"/>
<evidence type="ECO:0000313" key="2">
    <source>
        <dbReference type="Proteomes" id="UP000186817"/>
    </source>
</evidence>
<dbReference type="EMBL" id="LSRX01000176">
    <property type="protein sequence ID" value="OLQ05735.1"/>
    <property type="molecule type" value="Genomic_DNA"/>
</dbReference>
<dbReference type="Proteomes" id="UP000186817">
    <property type="component" value="Unassembled WGS sequence"/>
</dbReference>
<protein>
    <submittedName>
        <fullName evidence="1">Uncharacterized protein</fullName>
    </submittedName>
</protein>
<name>A0A1Q9EE64_SYMMI</name>
<accession>A0A1Q9EE64</accession>
<keyword evidence="2" id="KW-1185">Reference proteome</keyword>
<sequence>MLTASKVFAEICRVVQKNLYHEAIPDPYITNDGSFAVVGHSGDLQYFENEVRHFAEAGLVRRSAHRGFNRYTSSMDIVPEWQVALYADTARAPAFRTTLPWLFFLYCLEFAAFHLQVMHDCTLRATSFAEVFTLSTNQLVSVLMNAPICASMFIDYAKDYMSQYSLSMTQPDRDVVSAEKAAEANPIYLEMQLHTHKLLKNLDLVRVIDSAQPQARRSPADFVDYVLGHEPIELSNLYRSYIESDPSHGLHILFEESHGHHGGQQRVESSCVSLAALVRGDLEARLGSESAEHGSVSSTKGKLCSSCKAYARPQRDDCRITSDQWQQLQSILNWTSVDQASAKDAPAWALVGLWFDATGQFENLDASWDAEPRRDVLELETLFNFAQQAENVPGNVLQLQKHLASRDHPQDLLQVYMLYVLGFISGLAGGVGSRFMNRNNARGTLLGLSTLQHILDQDAKMVYWSYVHERCQLLGLEARQPEDLALGRLVCLCRVQSSSLMCVQGLPSIEDTRKPGSNRTVQQAWQTCCKILRVMLMTLCHGLQMSMWATVRGEADYSHILHAWHQLSCLALPGAATLEVLQSYGGHEERWMLTKHFVSNGITTNAIVFEFLPLCLEQAKGNPFVTVRTLLEVLVELIQVVQVALRKSHCRG</sequence>
<dbReference type="OrthoDB" id="421226at2759"/>